<dbReference type="InterPro" id="IPR009414">
    <property type="entry name" value="DUF1064"/>
</dbReference>
<dbReference type="Pfam" id="PF06356">
    <property type="entry name" value="DUF1064"/>
    <property type="match status" value="1"/>
</dbReference>
<dbReference type="Proteomes" id="UP001242313">
    <property type="component" value="Unassembled WGS sequence"/>
</dbReference>
<accession>A0ABU0FWA4</accession>
<protein>
    <recommendedName>
        <fullName evidence="3">DUF1064 domain-containing protein</fullName>
    </recommendedName>
</protein>
<keyword evidence="2" id="KW-1185">Reference proteome</keyword>
<dbReference type="EMBL" id="JAUSUN010000013">
    <property type="protein sequence ID" value="MDQ0414199.1"/>
    <property type="molecule type" value="Genomic_DNA"/>
</dbReference>
<gene>
    <name evidence="1" type="ORF">J2S25_002406</name>
</gene>
<organism evidence="1 2">
    <name type="scientific">Mesobacillus stamsii</name>
    <dbReference type="NCBI Taxonomy" id="225347"/>
    <lineage>
        <taxon>Bacteria</taxon>
        <taxon>Bacillati</taxon>
        <taxon>Bacillota</taxon>
        <taxon>Bacilli</taxon>
        <taxon>Bacillales</taxon>
        <taxon>Bacillaceae</taxon>
        <taxon>Mesobacillus</taxon>
    </lineage>
</organism>
<comment type="caution">
    <text evidence="1">The sequence shown here is derived from an EMBL/GenBank/DDBJ whole genome shotgun (WGS) entry which is preliminary data.</text>
</comment>
<name>A0ABU0FWA4_9BACI</name>
<evidence type="ECO:0000313" key="1">
    <source>
        <dbReference type="EMBL" id="MDQ0414199.1"/>
    </source>
</evidence>
<dbReference type="RefSeq" id="WP_307191985.1">
    <property type="nucleotide sequence ID" value="NZ_JAUSUN010000013.1"/>
</dbReference>
<proteinExistence type="predicted"/>
<evidence type="ECO:0008006" key="3">
    <source>
        <dbReference type="Google" id="ProtNLM"/>
    </source>
</evidence>
<reference evidence="1 2" key="1">
    <citation type="submission" date="2023-07" db="EMBL/GenBank/DDBJ databases">
        <title>Genomic Encyclopedia of Type Strains, Phase IV (KMG-IV): sequencing the most valuable type-strain genomes for metagenomic binning, comparative biology and taxonomic classification.</title>
        <authorList>
            <person name="Goeker M."/>
        </authorList>
    </citation>
    <scope>NUCLEOTIDE SEQUENCE [LARGE SCALE GENOMIC DNA]</scope>
    <source>
        <strain evidence="1 2">DSM 19598</strain>
    </source>
</reference>
<evidence type="ECO:0000313" key="2">
    <source>
        <dbReference type="Proteomes" id="UP001242313"/>
    </source>
</evidence>
<sequence>MSKYNAVKTSIDGFTFDSKVEGEYYLKLKEKQRTGEILAFELQPKFLLQNGFRKEGKWIHPIHYIADFEVTYPDGRVEIVDIKGQTTQVFDLKKKLFYAKHPDKTLKLLKKVNKYGGFIELDEYARIKKEEKKNAK</sequence>